<keyword evidence="4 8" id="KW-0547">Nucleotide-binding</keyword>
<dbReference type="PANTHER" id="PTHR43418:SF7">
    <property type="entry name" value="CARBAMOYL-PHOSPHATE SYNTHASE SMALL CHAIN"/>
    <property type="match status" value="1"/>
</dbReference>
<evidence type="ECO:0000256" key="7">
    <source>
        <dbReference type="ARBA" id="ARBA00048816"/>
    </source>
</evidence>
<reference evidence="10 11" key="1">
    <citation type="submission" date="2024-06" db="EMBL/GenBank/DDBJ databases">
        <title>Genomic Encyclopedia of Type Strains, Phase IV (KMG-IV): sequencing the most valuable type-strain genomes for metagenomic binning, comparative biology and taxonomic classification.</title>
        <authorList>
            <person name="Goeker M."/>
        </authorList>
    </citation>
    <scope>NUCLEOTIDE SEQUENCE [LARGE SCALE GENOMIC DNA]</scope>
    <source>
        <strain evidence="10 11">DSM 23520</strain>
    </source>
</reference>
<protein>
    <recommendedName>
        <fullName evidence="8">Carbamoyl phosphate synthase small chain</fullName>
        <ecNumber evidence="8">6.3.5.5</ecNumber>
    </recommendedName>
    <alternativeName>
        <fullName evidence="8">Carbamoyl phosphate synthetase glutamine chain</fullName>
    </alternativeName>
</protein>
<comment type="catalytic activity">
    <reaction evidence="8">
        <text>L-glutamine + H2O = L-glutamate + NH4(+)</text>
        <dbReference type="Rhea" id="RHEA:15889"/>
        <dbReference type="ChEBI" id="CHEBI:15377"/>
        <dbReference type="ChEBI" id="CHEBI:28938"/>
        <dbReference type="ChEBI" id="CHEBI:29985"/>
        <dbReference type="ChEBI" id="CHEBI:58359"/>
    </reaction>
</comment>
<comment type="caution">
    <text evidence="10">The sequence shown here is derived from an EMBL/GenBank/DDBJ whole genome shotgun (WGS) entry which is preliminary data.</text>
</comment>
<evidence type="ECO:0000256" key="3">
    <source>
        <dbReference type="ARBA" id="ARBA00022598"/>
    </source>
</evidence>
<evidence type="ECO:0000313" key="10">
    <source>
        <dbReference type="EMBL" id="MET3682072.1"/>
    </source>
</evidence>
<dbReference type="GO" id="GO:0004088">
    <property type="term" value="F:carbamoyl-phosphate synthase (glutamine-hydrolyzing) activity"/>
    <property type="evidence" value="ECO:0007669"/>
    <property type="project" value="UniProtKB-EC"/>
</dbReference>
<comment type="catalytic activity">
    <reaction evidence="7 8">
        <text>hydrogencarbonate + L-glutamine + 2 ATP + H2O = carbamoyl phosphate + L-glutamate + 2 ADP + phosphate + 2 H(+)</text>
        <dbReference type="Rhea" id="RHEA:18633"/>
        <dbReference type="ChEBI" id="CHEBI:15377"/>
        <dbReference type="ChEBI" id="CHEBI:15378"/>
        <dbReference type="ChEBI" id="CHEBI:17544"/>
        <dbReference type="ChEBI" id="CHEBI:29985"/>
        <dbReference type="ChEBI" id="CHEBI:30616"/>
        <dbReference type="ChEBI" id="CHEBI:43474"/>
        <dbReference type="ChEBI" id="CHEBI:58228"/>
        <dbReference type="ChEBI" id="CHEBI:58359"/>
        <dbReference type="ChEBI" id="CHEBI:456216"/>
        <dbReference type="EC" id="6.3.5.5"/>
    </reaction>
</comment>
<dbReference type="SUPFAM" id="SSF52317">
    <property type="entry name" value="Class I glutamine amidotransferase-like"/>
    <property type="match status" value="1"/>
</dbReference>
<keyword evidence="8" id="KW-0665">Pyrimidine biosynthesis</keyword>
<dbReference type="PROSITE" id="PS51273">
    <property type="entry name" value="GATASE_TYPE_1"/>
    <property type="match status" value="1"/>
</dbReference>
<evidence type="ECO:0000313" key="11">
    <source>
        <dbReference type="Proteomes" id="UP001549167"/>
    </source>
</evidence>
<feature type="binding site" evidence="8">
    <location>
        <position position="223"/>
    </location>
    <ligand>
        <name>L-glutamine</name>
        <dbReference type="ChEBI" id="CHEBI:58359"/>
    </ligand>
</feature>
<dbReference type="Gene3D" id="3.50.30.20">
    <property type="entry name" value="Carbamoyl-phosphate synthase small subunit, N-terminal domain"/>
    <property type="match status" value="1"/>
</dbReference>
<dbReference type="PRINTS" id="PR00099">
    <property type="entry name" value="CPSGATASE"/>
</dbReference>
<evidence type="ECO:0000256" key="2">
    <source>
        <dbReference type="ARBA" id="ARBA00007800"/>
    </source>
</evidence>
<keyword evidence="5 8" id="KW-0067">ATP-binding</keyword>
<name>A0ABV2KR66_9BACI</name>
<comment type="pathway">
    <text evidence="8">Pyrimidine metabolism; UMP biosynthesis via de novo pathway; (S)-dihydroorotate from bicarbonate: step 1/3.</text>
</comment>
<evidence type="ECO:0000256" key="6">
    <source>
        <dbReference type="ARBA" id="ARBA00022962"/>
    </source>
</evidence>
<keyword evidence="8" id="KW-0055">Arginine biosynthesis</keyword>
<feature type="active site" description="Nucleophile" evidence="8">
    <location>
        <position position="248"/>
    </location>
</feature>
<feature type="binding site" evidence="8">
    <location>
        <position position="252"/>
    </location>
    <ligand>
        <name>L-glutamine</name>
        <dbReference type="ChEBI" id="CHEBI:58359"/>
    </ligand>
</feature>
<sequence>MHKRYLLLEDGSLFKGEALGADLNQHIGNVVFQTGMTGYQETLSDPSYCDQLVVMTYPLIGNYGINRDDFETVRPALSALIVKEAATHPSHFKSTMSLDEYLTQKQIPGLQGIDTRRLVKKIRQNGTMKGKLLDDLNQVDAWLETMRIKTLANDQVQRVSAAKPYIVPGRGYRVVLVDYGMKHGMLRELTERGCHVTVVPYDVTAEEVLQLEPDGVMLSNGPGDPKDVQEGIDLVRGLIGYVPIFGICLGHQLIALAAGGDTEPLDFGHRGANHPVKVVDTGEAWMTSQNHGYTVSESSLRNTPLCVTYRAINDGSIEGLSHHEYPVFSVQFHPESAPGPHDANGLFDQFIDMMEQTKQGGVTLCQNELILNES</sequence>
<dbReference type="RefSeq" id="WP_354218458.1">
    <property type="nucleotide sequence ID" value="NZ_JBEPMX010000001.1"/>
</dbReference>
<keyword evidence="3 8" id="KW-0436">Ligase</keyword>
<dbReference type="InterPro" id="IPR002474">
    <property type="entry name" value="CarbamoylP_synth_ssu_N"/>
</dbReference>
<evidence type="ECO:0000256" key="4">
    <source>
        <dbReference type="ARBA" id="ARBA00022741"/>
    </source>
</evidence>
<dbReference type="PANTHER" id="PTHR43418">
    <property type="entry name" value="MULTIFUNCTIONAL TRYPTOPHAN BIOSYNTHESIS PROTEIN-RELATED"/>
    <property type="match status" value="1"/>
</dbReference>
<feature type="binding site" evidence="8">
    <location>
        <position position="249"/>
    </location>
    <ligand>
        <name>L-glutamine</name>
        <dbReference type="ChEBI" id="CHEBI:58359"/>
    </ligand>
</feature>
<dbReference type="Proteomes" id="UP001549167">
    <property type="component" value="Unassembled WGS sequence"/>
</dbReference>
<feature type="domain" description="Carbamoyl-phosphate synthase small subunit N-terminal" evidence="9">
    <location>
        <begin position="2"/>
        <end position="133"/>
    </location>
</feature>
<comment type="pathway">
    <text evidence="1 8">Amino-acid biosynthesis; L-arginine biosynthesis; carbamoyl phosphate from bicarbonate: step 1/1.</text>
</comment>
<dbReference type="NCBIfam" id="NF009475">
    <property type="entry name" value="PRK12838.1"/>
    <property type="match status" value="1"/>
</dbReference>
<dbReference type="InterPro" id="IPR050472">
    <property type="entry name" value="Anth_synth/Amidotransfase"/>
</dbReference>
<feature type="active site" evidence="8">
    <location>
        <position position="333"/>
    </location>
</feature>
<dbReference type="Gene3D" id="3.40.50.880">
    <property type="match status" value="1"/>
</dbReference>
<dbReference type="InterPro" id="IPR017926">
    <property type="entry name" value="GATASE"/>
</dbReference>
<comment type="subunit">
    <text evidence="8">Composed of two chains; the small (or glutamine) chain promotes the hydrolysis of glutamine to ammonia, which is used by the large (or ammonia) chain to synthesize carbamoyl phosphate. Tetramer of heterodimers (alpha,beta)4.</text>
</comment>
<feature type="active site" evidence="8">
    <location>
        <position position="335"/>
    </location>
</feature>
<accession>A0ABV2KR66</accession>
<proteinExistence type="inferred from homology"/>
<evidence type="ECO:0000259" key="9">
    <source>
        <dbReference type="SMART" id="SM01097"/>
    </source>
</evidence>
<feature type="binding site" evidence="8">
    <location>
        <position position="221"/>
    </location>
    <ligand>
        <name>L-glutamine</name>
        <dbReference type="ChEBI" id="CHEBI:58359"/>
    </ligand>
</feature>
<comment type="similarity">
    <text evidence="2 8">Belongs to the CarA family.</text>
</comment>
<dbReference type="PRINTS" id="PR00096">
    <property type="entry name" value="GATASE"/>
</dbReference>
<comment type="function">
    <text evidence="8">Small subunit of the glutamine-dependent carbamoyl phosphate synthetase (CPSase). CPSase catalyzes the formation of carbamoyl phosphate from the ammonia moiety of glutamine, carbonate, and phosphate donated by ATP, constituting the first step of 2 biosynthetic pathways, one leading to arginine and/or urea and the other to pyrimidine nucleotides. The small subunit (glutamine amidotransferase) binds and cleaves glutamine to supply the large subunit with the substrate ammonia.</text>
</comment>
<dbReference type="CDD" id="cd01744">
    <property type="entry name" value="GATase1_CPSase"/>
    <property type="match status" value="1"/>
</dbReference>
<evidence type="ECO:0000256" key="1">
    <source>
        <dbReference type="ARBA" id="ARBA00005077"/>
    </source>
</evidence>
<dbReference type="EC" id="6.3.5.5" evidence="8"/>
<dbReference type="InterPro" id="IPR029062">
    <property type="entry name" value="Class_I_gatase-like"/>
</dbReference>
<dbReference type="SMART" id="SM01097">
    <property type="entry name" value="CPSase_sm_chain"/>
    <property type="match status" value="1"/>
</dbReference>
<gene>
    <name evidence="8" type="primary">carA</name>
    <name evidence="10" type="ORF">ABID56_000151</name>
</gene>
<dbReference type="Pfam" id="PF00117">
    <property type="entry name" value="GATase"/>
    <property type="match status" value="1"/>
</dbReference>
<dbReference type="InterPro" id="IPR006274">
    <property type="entry name" value="CarbamoylP_synth_ssu"/>
</dbReference>
<keyword evidence="8" id="KW-0028">Amino-acid biosynthesis</keyword>
<dbReference type="HAMAP" id="MF_01209">
    <property type="entry name" value="CPSase_S_chain"/>
    <property type="match status" value="1"/>
</dbReference>
<evidence type="ECO:0000256" key="5">
    <source>
        <dbReference type="ARBA" id="ARBA00022840"/>
    </source>
</evidence>
<keyword evidence="11" id="KW-1185">Reference proteome</keyword>
<feature type="binding site" evidence="8">
    <location>
        <position position="293"/>
    </location>
    <ligand>
        <name>L-glutamine</name>
        <dbReference type="ChEBI" id="CHEBI:58359"/>
    </ligand>
</feature>
<feature type="binding site" evidence="8">
    <location>
        <position position="292"/>
    </location>
    <ligand>
        <name>L-glutamine</name>
        <dbReference type="ChEBI" id="CHEBI:58359"/>
    </ligand>
</feature>
<evidence type="ECO:0000256" key="8">
    <source>
        <dbReference type="HAMAP-Rule" id="MF_01209"/>
    </source>
</evidence>
<feature type="binding site" evidence="8">
    <location>
        <position position="290"/>
    </location>
    <ligand>
        <name>L-glutamine</name>
        <dbReference type="ChEBI" id="CHEBI:58359"/>
    </ligand>
</feature>
<feature type="binding site" evidence="8">
    <location>
        <position position="47"/>
    </location>
    <ligand>
        <name>L-glutamine</name>
        <dbReference type="ChEBI" id="CHEBI:58359"/>
    </ligand>
</feature>
<dbReference type="InterPro" id="IPR035686">
    <property type="entry name" value="CPSase_GATase1"/>
</dbReference>
<dbReference type="InterPro" id="IPR036480">
    <property type="entry name" value="CarbP_synth_ssu_N_sf"/>
</dbReference>
<dbReference type="PRINTS" id="PR00097">
    <property type="entry name" value="ANTSNTHASEII"/>
</dbReference>
<dbReference type="NCBIfam" id="TIGR01368">
    <property type="entry name" value="CPSaseIIsmall"/>
    <property type="match status" value="1"/>
</dbReference>
<dbReference type="EMBL" id="JBEPMX010000001">
    <property type="protein sequence ID" value="MET3682072.1"/>
    <property type="molecule type" value="Genomic_DNA"/>
</dbReference>
<keyword evidence="6 8" id="KW-0315">Glutamine amidotransferase</keyword>
<feature type="region of interest" description="CPSase" evidence="8">
    <location>
        <begin position="1"/>
        <end position="172"/>
    </location>
</feature>
<organism evidence="10 11">
    <name type="scientific">Alkalibacillus flavidus</name>
    <dbReference type="NCBI Taxonomy" id="546021"/>
    <lineage>
        <taxon>Bacteria</taxon>
        <taxon>Bacillati</taxon>
        <taxon>Bacillota</taxon>
        <taxon>Bacilli</taxon>
        <taxon>Bacillales</taxon>
        <taxon>Bacillaceae</taxon>
        <taxon>Alkalibacillus</taxon>
    </lineage>
</organism>
<dbReference type="Pfam" id="PF00988">
    <property type="entry name" value="CPSase_sm_chain"/>
    <property type="match status" value="1"/>
</dbReference>
<dbReference type="SUPFAM" id="SSF52021">
    <property type="entry name" value="Carbamoyl phosphate synthetase, small subunit N-terminal domain"/>
    <property type="match status" value="1"/>
</dbReference>